<comment type="caution">
    <text evidence="3">The sequence shown here is derived from an EMBL/GenBank/DDBJ whole genome shotgun (WGS) entry which is preliminary data.</text>
</comment>
<organism evidence="3 4">
    <name type="scientific">Gordonia malaquae NBRC 108250</name>
    <dbReference type="NCBI Taxonomy" id="1223542"/>
    <lineage>
        <taxon>Bacteria</taxon>
        <taxon>Bacillati</taxon>
        <taxon>Actinomycetota</taxon>
        <taxon>Actinomycetes</taxon>
        <taxon>Mycobacteriales</taxon>
        <taxon>Gordoniaceae</taxon>
        <taxon>Gordonia</taxon>
    </lineage>
</organism>
<name>M3VEA7_GORML</name>
<feature type="compositionally biased region" description="Low complexity" evidence="1">
    <location>
        <begin position="61"/>
        <end position="75"/>
    </location>
</feature>
<sequence>MNENEDTRPLPEADPTTTPNPSGPGPTSPASGSTRRRTALIGSAVVVALLAGGGVAYALSSDSDDTAVTVSETSSIADDVDPDDVDDGSEHQEKATTSVAALRDAARAAVAATGADGATSVDVDRNGFDVEVRLPDGREQDVHVRADGGVVKESPDSTDDPGDVLDLDRFDAVAAAATAAVGGGSVESISSSDDRGVRYEVGVRLADGREADVELADDLRVVSSDMDD</sequence>
<accession>M3VEA7</accession>
<dbReference type="Gene3D" id="3.30.505.20">
    <property type="match status" value="2"/>
</dbReference>
<dbReference type="AlphaFoldDB" id="M3VEA7"/>
<feature type="compositionally biased region" description="Acidic residues" evidence="1">
    <location>
        <begin position="78"/>
        <end position="87"/>
    </location>
</feature>
<evidence type="ECO:0000313" key="3">
    <source>
        <dbReference type="EMBL" id="GAC79119.1"/>
    </source>
</evidence>
<keyword evidence="2" id="KW-1133">Transmembrane helix</keyword>
<dbReference type="EMBL" id="BAOP01000007">
    <property type="protein sequence ID" value="GAC79119.1"/>
    <property type="molecule type" value="Genomic_DNA"/>
</dbReference>
<evidence type="ECO:0000313" key="4">
    <source>
        <dbReference type="Proteomes" id="UP000035009"/>
    </source>
</evidence>
<keyword evidence="4" id="KW-1185">Reference proteome</keyword>
<feature type="region of interest" description="Disordered" evidence="1">
    <location>
        <begin position="61"/>
        <end position="97"/>
    </location>
</feature>
<evidence type="ECO:0008006" key="5">
    <source>
        <dbReference type="Google" id="ProtNLM"/>
    </source>
</evidence>
<dbReference type="RefSeq" id="WP_008377434.1">
    <property type="nucleotide sequence ID" value="NZ_BAOP01000007.1"/>
</dbReference>
<protein>
    <recommendedName>
        <fullName evidence="5">PepSY domain-containing protein</fullName>
    </recommendedName>
</protein>
<feature type="region of interest" description="Disordered" evidence="1">
    <location>
        <begin position="1"/>
        <end position="37"/>
    </location>
</feature>
<evidence type="ECO:0000256" key="1">
    <source>
        <dbReference type="SAM" id="MobiDB-lite"/>
    </source>
</evidence>
<keyword evidence="2" id="KW-0812">Transmembrane</keyword>
<proteinExistence type="predicted"/>
<dbReference type="eggNOG" id="ENOG5033HRD">
    <property type="taxonomic scope" value="Bacteria"/>
</dbReference>
<dbReference type="Proteomes" id="UP000035009">
    <property type="component" value="Unassembled WGS sequence"/>
</dbReference>
<dbReference type="STRING" id="410332.SAMN04488550_3819"/>
<keyword evidence="2" id="KW-0472">Membrane</keyword>
<gene>
    <name evidence="3" type="ORF">GM1_007_00780</name>
</gene>
<feature type="compositionally biased region" description="Basic and acidic residues" evidence="1">
    <location>
        <begin position="1"/>
        <end position="11"/>
    </location>
</feature>
<reference evidence="3 4" key="1">
    <citation type="submission" date="2013-02" db="EMBL/GenBank/DDBJ databases">
        <title>Whole genome shotgun sequence of Gordonia malaquae NBRC 108250.</title>
        <authorList>
            <person name="Yoshida I."/>
            <person name="Hosoyama A."/>
            <person name="Tsuchikane K."/>
            <person name="Ando Y."/>
            <person name="Baba S."/>
            <person name="Ohji S."/>
            <person name="Hamada M."/>
            <person name="Tamura T."/>
            <person name="Yamazoe A."/>
            <person name="Yamazaki S."/>
            <person name="Fujita N."/>
        </authorList>
    </citation>
    <scope>NUCLEOTIDE SEQUENCE [LARGE SCALE GENOMIC DNA]</scope>
    <source>
        <strain evidence="3 4">NBRC 108250</strain>
    </source>
</reference>
<feature type="compositionally biased region" description="Low complexity" evidence="1">
    <location>
        <begin position="28"/>
        <end position="37"/>
    </location>
</feature>
<feature type="transmembrane region" description="Helical" evidence="2">
    <location>
        <begin position="39"/>
        <end position="59"/>
    </location>
</feature>
<evidence type="ECO:0000256" key="2">
    <source>
        <dbReference type="SAM" id="Phobius"/>
    </source>
</evidence>